<gene>
    <name evidence="3" type="ORF">GCM10010919_18060</name>
</gene>
<dbReference type="Pfam" id="PF13511">
    <property type="entry name" value="DUF4124"/>
    <property type="match status" value="1"/>
</dbReference>
<dbReference type="InterPro" id="IPR025392">
    <property type="entry name" value="DUF4124"/>
</dbReference>
<evidence type="ECO:0000313" key="4">
    <source>
        <dbReference type="Proteomes" id="UP000659697"/>
    </source>
</evidence>
<proteinExistence type="predicted"/>
<protein>
    <recommendedName>
        <fullName evidence="2">DUF4124 domain-containing protein</fullName>
    </recommendedName>
</protein>
<dbReference type="Proteomes" id="UP000659697">
    <property type="component" value="Unassembled WGS sequence"/>
</dbReference>
<sequence>MDRTMAKARLLFICITCLSYNTSLLAQAVYSWQDEKGITHYSQQPPAKGQYQVITIRSNIPSSTPVKPTENSSNELDATLCLEAKEQLTLLNSEQELFTRDGADTELRLVTADEREQQKLLANLEIKRRCPATP</sequence>
<feature type="chain" id="PRO_5046377571" description="DUF4124 domain-containing protein" evidence="1">
    <location>
        <begin position="29"/>
        <end position="134"/>
    </location>
</feature>
<feature type="domain" description="DUF4124" evidence="2">
    <location>
        <begin position="23"/>
        <end position="65"/>
    </location>
</feature>
<organism evidence="3 4">
    <name type="scientific">Alishewanella longhuensis</name>
    <dbReference type="NCBI Taxonomy" id="1091037"/>
    <lineage>
        <taxon>Bacteria</taxon>
        <taxon>Pseudomonadati</taxon>
        <taxon>Pseudomonadota</taxon>
        <taxon>Gammaproteobacteria</taxon>
        <taxon>Alteromonadales</taxon>
        <taxon>Alteromonadaceae</taxon>
        <taxon>Alishewanella</taxon>
    </lineage>
</organism>
<reference evidence="4" key="1">
    <citation type="journal article" date="2019" name="Int. J. Syst. Evol. Microbiol.">
        <title>The Global Catalogue of Microorganisms (GCM) 10K type strain sequencing project: providing services to taxonomists for standard genome sequencing and annotation.</title>
        <authorList>
            <consortium name="The Broad Institute Genomics Platform"/>
            <consortium name="The Broad Institute Genome Sequencing Center for Infectious Disease"/>
            <person name="Wu L."/>
            <person name="Ma J."/>
        </authorList>
    </citation>
    <scope>NUCLEOTIDE SEQUENCE [LARGE SCALE GENOMIC DNA]</scope>
    <source>
        <strain evidence="4">CGMCC 1.7003</strain>
    </source>
</reference>
<comment type="caution">
    <text evidence="3">The sequence shown here is derived from an EMBL/GenBank/DDBJ whole genome shotgun (WGS) entry which is preliminary data.</text>
</comment>
<accession>A0ABQ3KYW3</accession>
<keyword evidence="4" id="KW-1185">Reference proteome</keyword>
<evidence type="ECO:0000259" key="2">
    <source>
        <dbReference type="Pfam" id="PF13511"/>
    </source>
</evidence>
<evidence type="ECO:0000256" key="1">
    <source>
        <dbReference type="SAM" id="SignalP"/>
    </source>
</evidence>
<feature type="signal peptide" evidence="1">
    <location>
        <begin position="1"/>
        <end position="28"/>
    </location>
</feature>
<evidence type="ECO:0000313" key="3">
    <source>
        <dbReference type="EMBL" id="GHG68776.1"/>
    </source>
</evidence>
<keyword evidence="1" id="KW-0732">Signal</keyword>
<name>A0ABQ3KYW3_9ALTE</name>
<dbReference type="EMBL" id="BNAO01000004">
    <property type="protein sequence ID" value="GHG68776.1"/>
    <property type="molecule type" value="Genomic_DNA"/>
</dbReference>